<keyword evidence="1" id="KW-0812">Transmembrane</keyword>
<evidence type="ECO:0000313" key="2">
    <source>
        <dbReference type="EMBL" id="MBW3466851.1"/>
    </source>
</evidence>
<reference evidence="2 3" key="1">
    <citation type="journal article" date="2020" name="Syst. Appl. Microbiol.">
        <title>Arthrospiribacter ruber gen. nov., sp. nov., a novel bacterium isolated from Arthrospira cultures.</title>
        <authorList>
            <person name="Waleron M."/>
            <person name="Misztak A."/>
            <person name="Waleron M.M."/>
            <person name="Furmaniak M."/>
            <person name="Mrozik A."/>
            <person name="Waleron K."/>
        </authorList>
    </citation>
    <scope>NUCLEOTIDE SEQUENCE [LARGE SCALE GENOMIC DNA]</scope>
    <source>
        <strain evidence="2 3">DPMB0001</strain>
    </source>
</reference>
<name>A0A951MCY4_9BACT</name>
<gene>
    <name evidence="2" type="ORF">EGN73_03355</name>
</gene>
<protein>
    <submittedName>
        <fullName evidence="2">Uncharacterized protein</fullName>
    </submittedName>
</protein>
<keyword evidence="3" id="KW-1185">Reference proteome</keyword>
<feature type="transmembrane region" description="Helical" evidence="1">
    <location>
        <begin position="12"/>
        <end position="30"/>
    </location>
</feature>
<evidence type="ECO:0000256" key="1">
    <source>
        <dbReference type="SAM" id="Phobius"/>
    </source>
</evidence>
<sequence length="107" mass="12347">MMVDLSSPYFWLALGLFLLIYYGLILLSFYRDKLNKTFGKVKSPSKVGDDLTVDSSSPRLIEAFAAYRDYLMNKHKPLKAFPVLLQEPYRGIIKELETNYKSTKLNS</sequence>
<comment type="caution">
    <text evidence="2">The sequence shown here is derived from an EMBL/GenBank/DDBJ whole genome shotgun (WGS) entry which is preliminary data.</text>
</comment>
<dbReference type="AlphaFoldDB" id="A0A951MCY4"/>
<proteinExistence type="predicted"/>
<dbReference type="Proteomes" id="UP000727490">
    <property type="component" value="Unassembled WGS sequence"/>
</dbReference>
<keyword evidence="1" id="KW-1133">Transmembrane helix</keyword>
<evidence type="ECO:0000313" key="3">
    <source>
        <dbReference type="Proteomes" id="UP000727490"/>
    </source>
</evidence>
<accession>A0A951MCY4</accession>
<dbReference type="RefSeq" id="WP_219287067.1">
    <property type="nucleotide sequence ID" value="NZ_RPHB01000002.1"/>
</dbReference>
<dbReference type="EMBL" id="RPHB01000002">
    <property type="protein sequence ID" value="MBW3466851.1"/>
    <property type="molecule type" value="Genomic_DNA"/>
</dbReference>
<keyword evidence="1" id="KW-0472">Membrane</keyword>
<organism evidence="2 3">
    <name type="scientific">Arthrospiribacter ruber</name>
    <dbReference type="NCBI Taxonomy" id="2487934"/>
    <lineage>
        <taxon>Bacteria</taxon>
        <taxon>Pseudomonadati</taxon>
        <taxon>Bacteroidota</taxon>
        <taxon>Cytophagia</taxon>
        <taxon>Cytophagales</taxon>
        <taxon>Cyclobacteriaceae</taxon>
        <taxon>Arthrospiribacter</taxon>
    </lineage>
</organism>